<dbReference type="EMBL" id="CP165718">
    <property type="protein sequence ID" value="XDV08823.1"/>
    <property type="molecule type" value="Genomic_DNA"/>
</dbReference>
<dbReference type="Gene3D" id="3.30.70.2970">
    <property type="entry name" value="Protein of unknown function (DUF541), domain 2"/>
    <property type="match status" value="1"/>
</dbReference>
<feature type="chain" id="PRO_5044275174" evidence="1">
    <location>
        <begin position="29"/>
        <end position="238"/>
    </location>
</feature>
<protein>
    <submittedName>
        <fullName evidence="2">SIMPL domain-containing protein</fullName>
    </submittedName>
</protein>
<dbReference type="Gene3D" id="3.30.110.170">
    <property type="entry name" value="Protein of unknown function (DUF541), domain 1"/>
    <property type="match status" value="1"/>
</dbReference>
<accession>A0AB39X8X2</accession>
<feature type="signal peptide" evidence="1">
    <location>
        <begin position="1"/>
        <end position="28"/>
    </location>
</feature>
<dbReference type="PANTHER" id="PTHR34387:SF1">
    <property type="entry name" value="PERIPLASMIC IMMUNOGENIC PROTEIN"/>
    <property type="match status" value="1"/>
</dbReference>
<dbReference type="GO" id="GO:0006974">
    <property type="term" value="P:DNA damage response"/>
    <property type="evidence" value="ECO:0007669"/>
    <property type="project" value="TreeGrafter"/>
</dbReference>
<sequence length="238" mass="26035">MSRISNLTKVSLLLLGSTFLLGCQPASNAPSAPARTIQVSGDASLVEVPDRMQFTLSIRQEGQQLVQLKQTVDTITAALLQQLEQLNIAKQDISSYQLFTQPMYHYDNNKRELSGYLVSREMNIVLRNPDHYDSIVEFALAQGVTDVGMPRYDFSDARARYDEALAAAISVAKQKAELMASAAGAELGEVVQISEHSQAPRAVQTQAVEAFRSRAMADVSLPGTTQIEARVSVSFALR</sequence>
<dbReference type="RefSeq" id="WP_369742510.1">
    <property type="nucleotide sequence ID" value="NZ_CP165718.1"/>
</dbReference>
<dbReference type="InterPro" id="IPR007497">
    <property type="entry name" value="SIMPL/DUF541"/>
</dbReference>
<dbReference type="PANTHER" id="PTHR34387">
    <property type="entry name" value="SLR1258 PROTEIN"/>
    <property type="match status" value="1"/>
</dbReference>
<dbReference type="InterPro" id="IPR052022">
    <property type="entry name" value="26kDa_periplasmic_antigen"/>
</dbReference>
<reference evidence="2" key="1">
    <citation type="submission" date="2024-07" db="EMBL/GenBank/DDBJ databases">
        <title>Whole genome sequence of bacterial strains from algal surface.</title>
        <authorList>
            <person name="Kumar P."/>
        </authorList>
    </citation>
    <scope>NUCLEOTIDE SEQUENCE</scope>
    <source>
        <strain evidence="2">PP-1MA</strain>
    </source>
</reference>
<dbReference type="PROSITE" id="PS51257">
    <property type="entry name" value="PROKAR_LIPOPROTEIN"/>
    <property type="match status" value="1"/>
</dbReference>
<gene>
    <name evidence="2" type="ORF">AB8S08_08565</name>
</gene>
<dbReference type="Pfam" id="PF04402">
    <property type="entry name" value="SIMPL"/>
    <property type="match status" value="1"/>
</dbReference>
<keyword evidence="1" id="KW-0732">Signal</keyword>
<evidence type="ECO:0000256" key="1">
    <source>
        <dbReference type="SAM" id="SignalP"/>
    </source>
</evidence>
<dbReference type="AlphaFoldDB" id="A0AB39X8X2"/>
<organism evidence="2">
    <name type="scientific">Pseudidiomarina sp. PP-1MA</name>
    <dbReference type="NCBI Taxonomy" id="3237706"/>
    <lineage>
        <taxon>Bacteria</taxon>
        <taxon>Pseudomonadati</taxon>
        <taxon>Pseudomonadota</taxon>
        <taxon>Gammaproteobacteria</taxon>
        <taxon>Alteromonadales</taxon>
        <taxon>Idiomarinaceae</taxon>
        <taxon>Pseudidiomarina</taxon>
    </lineage>
</organism>
<name>A0AB39X8X2_9GAMM</name>
<evidence type="ECO:0000313" key="2">
    <source>
        <dbReference type="EMBL" id="XDV08823.1"/>
    </source>
</evidence>
<proteinExistence type="predicted"/>